<protein>
    <submittedName>
        <fullName evidence="3">Uncharacterized protein</fullName>
    </submittedName>
</protein>
<keyword evidence="2" id="KW-1133">Transmembrane helix</keyword>
<keyword evidence="2" id="KW-0812">Transmembrane</keyword>
<feature type="transmembrane region" description="Helical" evidence="2">
    <location>
        <begin position="6"/>
        <end position="27"/>
    </location>
</feature>
<dbReference type="Proteomes" id="UP000629025">
    <property type="component" value="Unassembled WGS sequence"/>
</dbReference>
<feature type="region of interest" description="Disordered" evidence="1">
    <location>
        <begin position="228"/>
        <end position="251"/>
    </location>
</feature>
<keyword evidence="4" id="KW-1185">Reference proteome</keyword>
<dbReference type="RefSeq" id="WP_188745317.1">
    <property type="nucleotide sequence ID" value="NZ_BMIJ01000001.1"/>
</dbReference>
<sequence>MSPTQIGMLILGGIVVMAVTAYIIQSIETQRRQRRMQLLALRDQIRRADHLLGSLPSFYVTPDIRAVLIKYMELRWRQVVELDANPNYRKELDQLAQQASEPFEPGHYPAGSLTYCSDRDTARRARALLRELAQFLIDLQKQQLFSQQTLNEMIRHIKQSYTRLTIELELMDAQMTEEISGPQVALHTYRSAMTRLQGFNNAYQIDAQIFALTRKIEECEQIAEEIRQQTEEEMRQRDEKEREREQRERYR</sequence>
<name>A0ABQ1JWP0_9GAMM</name>
<comment type="caution">
    <text evidence="3">The sequence shown here is derived from an EMBL/GenBank/DDBJ whole genome shotgun (WGS) entry which is preliminary data.</text>
</comment>
<evidence type="ECO:0000256" key="1">
    <source>
        <dbReference type="SAM" id="MobiDB-lite"/>
    </source>
</evidence>
<evidence type="ECO:0000313" key="4">
    <source>
        <dbReference type="Proteomes" id="UP000629025"/>
    </source>
</evidence>
<evidence type="ECO:0000256" key="2">
    <source>
        <dbReference type="SAM" id="Phobius"/>
    </source>
</evidence>
<dbReference type="EMBL" id="BMIJ01000001">
    <property type="protein sequence ID" value="GGB80562.1"/>
    <property type="molecule type" value="Genomic_DNA"/>
</dbReference>
<evidence type="ECO:0000313" key="3">
    <source>
        <dbReference type="EMBL" id="GGB80562.1"/>
    </source>
</evidence>
<keyword evidence="2" id="KW-0472">Membrane</keyword>
<proteinExistence type="predicted"/>
<gene>
    <name evidence="3" type="ORF">GCM10011352_02820</name>
</gene>
<accession>A0ABQ1JWP0</accession>
<organism evidence="3 4">
    <name type="scientific">Marinobacterium zhoushanense</name>
    <dbReference type="NCBI Taxonomy" id="1679163"/>
    <lineage>
        <taxon>Bacteria</taxon>
        <taxon>Pseudomonadati</taxon>
        <taxon>Pseudomonadota</taxon>
        <taxon>Gammaproteobacteria</taxon>
        <taxon>Oceanospirillales</taxon>
        <taxon>Oceanospirillaceae</taxon>
        <taxon>Marinobacterium</taxon>
    </lineage>
</organism>
<reference evidence="4" key="1">
    <citation type="journal article" date="2019" name="Int. J. Syst. Evol. Microbiol.">
        <title>The Global Catalogue of Microorganisms (GCM) 10K type strain sequencing project: providing services to taxonomists for standard genome sequencing and annotation.</title>
        <authorList>
            <consortium name="The Broad Institute Genomics Platform"/>
            <consortium name="The Broad Institute Genome Sequencing Center for Infectious Disease"/>
            <person name="Wu L."/>
            <person name="Ma J."/>
        </authorList>
    </citation>
    <scope>NUCLEOTIDE SEQUENCE [LARGE SCALE GENOMIC DNA]</scope>
    <source>
        <strain evidence="4">CGMCC 1.15341</strain>
    </source>
</reference>